<evidence type="ECO:0000256" key="1">
    <source>
        <dbReference type="SAM" id="MobiDB-lite"/>
    </source>
</evidence>
<dbReference type="OrthoDB" id="145610at2759"/>
<evidence type="ECO:0008006" key="4">
    <source>
        <dbReference type="Google" id="ProtNLM"/>
    </source>
</evidence>
<evidence type="ECO:0000313" key="3">
    <source>
        <dbReference type="Proteomes" id="UP000198211"/>
    </source>
</evidence>
<evidence type="ECO:0000313" key="2">
    <source>
        <dbReference type="EMBL" id="OWY90064.1"/>
    </source>
</evidence>
<protein>
    <recommendedName>
        <fullName evidence="4">Eukaryotic/viral aspartic protease</fullName>
    </recommendedName>
</protein>
<feature type="region of interest" description="Disordered" evidence="1">
    <location>
        <begin position="89"/>
        <end position="111"/>
    </location>
</feature>
<proteinExistence type="predicted"/>
<dbReference type="AlphaFoldDB" id="A0A225UAE1"/>
<accession>A0A225UAE1</accession>
<sequence length="111" mass="12116">MEQGMRRKPANDVQFGRHKPQGVSAGVTARGGGGAYAAMATPEVPEPQAPDDEGLRWEDEDDSGYGYQYDVENDEAYDGLVDQEEVFRAEAPGGWNERNGRPQNRSDARGG</sequence>
<comment type="caution">
    <text evidence="2">The sequence shown here is derived from an EMBL/GenBank/DDBJ whole genome shotgun (WGS) entry which is preliminary data.</text>
</comment>
<feature type="region of interest" description="Disordered" evidence="1">
    <location>
        <begin position="1"/>
        <end position="73"/>
    </location>
</feature>
<dbReference type="EMBL" id="NBNE01024022">
    <property type="protein sequence ID" value="OWY90064.1"/>
    <property type="molecule type" value="Genomic_DNA"/>
</dbReference>
<reference evidence="3" key="1">
    <citation type="submission" date="2017-03" db="EMBL/GenBank/DDBJ databases">
        <title>Phytopthora megakarya and P. palmivora, two closely related causual agents of cacao black pod achieved similar genome size and gene model numbers by different mechanisms.</title>
        <authorList>
            <person name="Ali S."/>
            <person name="Shao J."/>
            <person name="Larry D.J."/>
            <person name="Kronmiller B."/>
            <person name="Shen D."/>
            <person name="Strem M.D."/>
            <person name="Melnick R.L."/>
            <person name="Guiltinan M.J."/>
            <person name="Tyler B.M."/>
            <person name="Meinhardt L.W."/>
            <person name="Bailey B.A."/>
        </authorList>
    </citation>
    <scope>NUCLEOTIDE SEQUENCE [LARGE SCALE GENOMIC DNA]</scope>
    <source>
        <strain evidence="3">zdho120</strain>
    </source>
</reference>
<gene>
    <name evidence="2" type="ORF">PHMEG_00041983</name>
</gene>
<keyword evidence="3" id="KW-1185">Reference proteome</keyword>
<feature type="compositionally biased region" description="Basic and acidic residues" evidence="1">
    <location>
        <begin position="98"/>
        <end position="111"/>
    </location>
</feature>
<name>A0A225UAE1_9STRA</name>
<organism evidence="2 3">
    <name type="scientific">Phytophthora megakarya</name>
    <dbReference type="NCBI Taxonomy" id="4795"/>
    <lineage>
        <taxon>Eukaryota</taxon>
        <taxon>Sar</taxon>
        <taxon>Stramenopiles</taxon>
        <taxon>Oomycota</taxon>
        <taxon>Peronosporomycetes</taxon>
        <taxon>Peronosporales</taxon>
        <taxon>Peronosporaceae</taxon>
        <taxon>Phytophthora</taxon>
    </lineage>
</organism>
<dbReference type="Proteomes" id="UP000198211">
    <property type="component" value="Unassembled WGS sequence"/>
</dbReference>
<feature type="non-terminal residue" evidence="2">
    <location>
        <position position="111"/>
    </location>
</feature>